<accession>A0A377FVU9</accession>
<dbReference type="Proteomes" id="UP000254060">
    <property type="component" value="Unassembled WGS sequence"/>
</dbReference>
<evidence type="ECO:0000313" key="1">
    <source>
        <dbReference type="EMBL" id="STO08931.1"/>
    </source>
</evidence>
<evidence type="ECO:0000313" key="2">
    <source>
        <dbReference type="Proteomes" id="UP000254060"/>
    </source>
</evidence>
<proteinExistence type="predicted"/>
<protein>
    <submittedName>
        <fullName evidence="1">Gas vesicle protein</fullName>
    </submittedName>
</protein>
<dbReference type="STRING" id="1397694.GCA_000702585_02795"/>
<organism evidence="1 2">
    <name type="scientific">Exiguobacterium aurantiacum</name>
    <dbReference type="NCBI Taxonomy" id="33987"/>
    <lineage>
        <taxon>Bacteria</taxon>
        <taxon>Bacillati</taxon>
        <taxon>Bacillota</taxon>
        <taxon>Bacilli</taxon>
        <taxon>Bacillales</taxon>
        <taxon>Bacillales Family XII. Incertae Sedis</taxon>
        <taxon>Exiguobacterium</taxon>
    </lineage>
</organism>
<reference evidence="1 2" key="1">
    <citation type="submission" date="2018-06" db="EMBL/GenBank/DDBJ databases">
        <authorList>
            <consortium name="Pathogen Informatics"/>
            <person name="Doyle S."/>
        </authorList>
    </citation>
    <scope>NUCLEOTIDE SEQUENCE [LARGE SCALE GENOMIC DNA]</scope>
    <source>
        <strain evidence="1 2">NCTC13163</strain>
    </source>
</reference>
<name>A0A377FVU9_9BACL</name>
<dbReference type="EMBL" id="UGGP01000001">
    <property type="protein sequence ID" value="STO08931.1"/>
    <property type="molecule type" value="Genomic_DNA"/>
</dbReference>
<gene>
    <name evidence="1" type="ORF">NCTC13163_02309</name>
</gene>
<sequence length="118" mass="13105">MSSHNRREWVAFGFVVAFLGVATMRKLARGTANDAASKQHRASTITTLKEQFKKVASDTSHVAQAGKLQGKELADQVKAEVERYQQDIQPSIERIQGNLNELSNVQSDMTETKAKQTD</sequence>
<dbReference type="AlphaFoldDB" id="A0A377FVU9"/>